<dbReference type="AlphaFoldDB" id="A0A9X6QUA5"/>
<name>A0A9X6QUA5_BACTJ</name>
<dbReference type="GO" id="GO:0008081">
    <property type="term" value="F:phosphoric diester hydrolase activity"/>
    <property type="evidence" value="ECO:0007669"/>
    <property type="project" value="InterPro"/>
</dbReference>
<dbReference type="EMBL" id="MOOS01000198">
    <property type="protein sequence ID" value="OUB57313.1"/>
    <property type="molecule type" value="Genomic_DNA"/>
</dbReference>
<dbReference type="InterPro" id="IPR051057">
    <property type="entry name" value="PI-PLC_domain"/>
</dbReference>
<evidence type="ECO:0000256" key="2">
    <source>
        <dbReference type="ARBA" id="ARBA00012581"/>
    </source>
</evidence>
<comment type="caution">
    <text evidence="9">The sequence shown here is derived from an EMBL/GenBank/DDBJ whole genome shotgun (WGS) entry which is preliminary data.</text>
</comment>
<protein>
    <recommendedName>
        <fullName evidence="3">1-phosphatidylinositol phosphodiesterase</fullName>
        <ecNumber evidence="2">4.6.1.13</ecNumber>
    </recommendedName>
    <alternativeName>
        <fullName evidence="5">Phosphatidylinositol diacylglycerol-lyase</fullName>
    </alternativeName>
    <alternativeName>
        <fullName evidence="6">Phosphatidylinositol-specific phospholipase C</fullName>
    </alternativeName>
</protein>
<dbReference type="PANTHER" id="PTHR13593">
    <property type="match status" value="1"/>
</dbReference>
<dbReference type="GO" id="GO:0004436">
    <property type="term" value="F:phosphatidylinositol diacylglycerol-lyase activity"/>
    <property type="evidence" value="ECO:0007669"/>
    <property type="project" value="UniProtKB-EC"/>
</dbReference>
<evidence type="ECO:0000259" key="7">
    <source>
        <dbReference type="SMART" id="SM00148"/>
    </source>
</evidence>
<dbReference type="Pfam" id="PF14200">
    <property type="entry name" value="RicinB_lectin_2"/>
    <property type="match status" value="1"/>
</dbReference>
<organism evidence="9 10">
    <name type="scientific">Bacillus thuringiensis subsp. jegathesan</name>
    <dbReference type="NCBI Taxonomy" id="56955"/>
    <lineage>
        <taxon>Bacteria</taxon>
        <taxon>Bacillati</taxon>
        <taxon>Bacillota</taxon>
        <taxon>Bacilli</taxon>
        <taxon>Bacillales</taxon>
        <taxon>Bacillaceae</taxon>
        <taxon>Bacillus</taxon>
        <taxon>Bacillus cereus group</taxon>
    </lineage>
</organism>
<dbReference type="CDD" id="cd08586">
    <property type="entry name" value="PI-PLCc_BcPLC_like"/>
    <property type="match status" value="1"/>
</dbReference>
<keyword evidence="4" id="KW-0442">Lipid degradation</keyword>
<dbReference type="SMART" id="SM00148">
    <property type="entry name" value="PLCXc"/>
    <property type="match status" value="1"/>
</dbReference>
<gene>
    <name evidence="9" type="ORF">BK750_32335</name>
</gene>
<evidence type="ECO:0000313" key="10">
    <source>
        <dbReference type="Proteomes" id="UP000194853"/>
    </source>
</evidence>
<dbReference type="CDD" id="cd23445">
    <property type="entry name" value="beta-trefoil_Ricin_HA17-like"/>
    <property type="match status" value="1"/>
</dbReference>
<dbReference type="InterPro" id="IPR000909">
    <property type="entry name" value="PLipase_C_PInositol-sp_X_dom"/>
</dbReference>
<keyword evidence="4" id="KW-0443">Lipid metabolism</keyword>
<dbReference type="GO" id="GO:0016042">
    <property type="term" value="P:lipid catabolic process"/>
    <property type="evidence" value="ECO:0007669"/>
    <property type="project" value="UniProtKB-KW"/>
</dbReference>
<dbReference type="InterPro" id="IPR017946">
    <property type="entry name" value="PLC-like_Pdiesterase_TIM-brl"/>
</dbReference>
<dbReference type="Gene3D" id="3.20.20.190">
    <property type="entry name" value="Phosphatidylinositol (PI) phosphodiesterase"/>
    <property type="match status" value="1"/>
</dbReference>
<dbReference type="RefSeq" id="WP_086404867.1">
    <property type="nucleotide sequence ID" value="NZ_MOOS01000198.1"/>
</dbReference>
<dbReference type="PROSITE" id="PS50231">
    <property type="entry name" value="RICIN_B_LECTIN"/>
    <property type="match status" value="1"/>
</dbReference>
<dbReference type="InterPro" id="IPR035992">
    <property type="entry name" value="Ricin_B-like_lectins"/>
</dbReference>
<dbReference type="Pfam" id="PF00388">
    <property type="entry name" value="PI-PLC-X"/>
    <property type="match status" value="1"/>
</dbReference>
<evidence type="ECO:0000259" key="8">
    <source>
        <dbReference type="SMART" id="SM00458"/>
    </source>
</evidence>
<evidence type="ECO:0000256" key="3">
    <source>
        <dbReference type="ARBA" id="ARBA00019758"/>
    </source>
</evidence>
<dbReference type="PROSITE" id="PS50007">
    <property type="entry name" value="PIPLC_X_DOMAIN"/>
    <property type="match status" value="1"/>
</dbReference>
<proteinExistence type="predicted"/>
<dbReference type="PANTHER" id="PTHR13593:SF113">
    <property type="entry name" value="SI:DKEY-266F7.9"/>
    <property type="match status" value="1"/>
</dbReference>
<dbReference type="Proteomes" id="UP000194853">
    <property type="component" value="Unassembled WGS sequence"/>
</dbReference>
<accession>A0A9X6QUA5</accession>
<sequence length="491" mass="56447">MKFYDNQTSFIDSPFSKSSYPNYVDINGQLTMDRSGFDVNHTVHYRNKDWMNYIPDYYRISELSIPGTHGSMALYGGILGDSLINQTMNLDMQLISGIRYIDIRCRHYYDTFTIHHDLVYQNANFDDVLMSLISFLTENPRETILMRVKEEYTPVGNTRTFGETFESYWKKGEKYFWNPYTSINPTLGDVRGKIILLQNFQANKTFGINWNYLTVQDMWELDGSSQIYAKWEKVKDYFFRAMQNKSQIYLNHLSANGRLDTLGDPKPWFVASGFAYRENNSLAYQLSSNSSSNWPDNPRYNSTSGPIFYGGTNVLSTRRIRDGRVTHTGIIAADFPGKGLIDSTIALNFPGTLSGDFQIVTALNNSSVLELNEPNNVTLWSNNQENHQRWNFTYDRSENAYVIRSVSNSNLALAWDTSSLNRNVFATPIDSLRQNEYYWVLEKNRNGYIYINKKDLNMVLDVKTGGTSNGTTLQVSPKSGGTSQTFFNRFI</sequence>
<evidence type="ECO:0000256" key="6">
    <source>
        <dbReference type="ARBA" id="ARBA00030782"/>
    </source>
</evidence>
<reference evidence="9 10" key="1">
    <citation type="submission" date="2016-10" db="EMBL/GenBank/DDBJ databases">
        <title>Comparative genomics of Bacillus thuringiensis reveals a path to pathogens against multiple invertebrate hosts.</title>
        <authorList>
            <person name="Zheng J."/>
            <person name="Gao Q."/>
            <person name="Liu H."/>
            <person name="Peng D."/>
            <person name="Ruan L."/>
            <person name="Sun M."/>
        </authorList>
    </citation>
    <scope>NUCLEOTIDE SEQUENCE [LARGE SCALE GENOMIC DNA]</scope>
    <source>
        <strain evidence="9">BGSC 4CF1</strain>
    </source>
</reference>
<evidence type="ECO:0000256" key="1">
    <source>
        <dbReference type="ARBA" id="ARBA00001316"/>
    </source>
</evidence>
<dbReference type="SMART" id="SM00458">
    <property type="entry name" value="RICIN"/>
    <property type="match status" value="1"/>
</dbReference>
<dbReference type="SUPFAM" id="SSF51695">
    <property type="entry name" value="PLC-like phosphodiesterases"/>
    <property type="match status" value="1"/>
</dbReference>
<dbReference type="SUPFAM" id="SSF50370">
    <property type="entry name" value="Ricin B-like lectins"/>
    <property type="match status" value="1"/>
</dbReference>
<evidence type="ECO:0000313" key="9">
    <source>
        <dbReference type="EMBL" id="OUB57313.1"/>
    </source>
</evidence>
<dbReference type="EC" id="4.6.1.13" evidence="2"/>
<feature type="domain" description="Ricin B lectin" evidence="8">
    <location>
        <begin position="356"/>
        <end position="489"/>
    </location>
</feature>
<evidence type="ECO:0000256" key="5">
    <source>
        <dbReference type="ARBA" id="ARBA00030474"/>
    </source>
</evidence>
<dbReference type="InterPro" id="IPR000772">
    <property type="entry name" value="Ricin_B_lectin"/>
</dbReference>
<evidence type="ECO:0000256" key="4">
    <source>
        <dbReference type="ARBA" id="ARBA00022963"/>
    </source>
</evidence>
<feature type="domain" description="Phosphatidylinositol-specific phospholipase C X" evidence="7">
    <location>
        <begin position="55"/>
        <end position="199"/>
    </location>
</feature>
<comment type="catalytic activity">
    <reaction evidence="1">
        <text>a 1,2-diacyl-sn-glycero-3-phospho-(1D-myo-inositol) = 1D-myo-inositol 1,2-cyclic phosphate + a 1,2-diacyl-sn-glycerol</text>
        <dbReference type="Rhea" id="RHEA:17093"/>
        <dbReference type="ChEBI" id="CHEBI:17815"/>
        <dbReference type="ChEBI" id="CHEBI:57880"/>
        <dbReference type="ChEBI" id="CHEBI:58484"/>
        <dbReference type="EC" id="4.6.1.13"/>
    </reaction>
</comment>
<dbReference type="Gene3D" id="2.80.10.50">
    <property type="match status" value="1"/>
</dbReference>